<feature type="region of interest" description="Disordered" evidence="1">
    <location>
        <begin position="1"/>
        <end position="21"/>
    </location>
</feature>
<dbReference type="EMBL" id="LXQA011266906">
    <property type="protein sequence ID" value="MCI91246.1"/>
    <property type="molecule type" value="Genomic_DNA"/>
</dbReference>
<reference evidence="2 3" key="1">
    <citation type="journal article" date="2018" name="Front. Plant Sci.">
        <title>Red Clover (Trifolium pratense) and Zigzag Clover (T. medium) - A Picture of Genomic Similarities and Differences.</title>
        <authorList>
            <person name="Dluhosova J."/>
            <person name="Istvanek J."/>
            <person name="Nedelnik J."/>
            <person name="Repkova J."/>
        </authorList>
    </citation>
    <scope>NUCLEOTIDE SEQUENCE [LARGE SCALE GENOMIC DNA]</scope>
    <source>
        <strain evidence="3">cv. 10/8</strain>
        <tissue evidence="2">Leaf</tissue>
    </source>
</reference>
<organism evidence="2 3">
    <name type="scientific">Trifolium medium</name>
    <dbReference type="NCBI Taxonomy" id="97028"/>
    <lineage>
        <taxon>Eukaryota</taxon>
        <taxon>Viridiplantae</taxon>
        <taxon>Streptophyta</taxon>
        <taxon>Embryophyta</taxon>
        <taxon>Tracheophyta</taxon>
        <taxon>Spermatophyta</taxon>
        <taxon>Magnoliopsida</taxon>
        <taxon>eudicotyledons</taxon>
        <taxon>Gunneridae</taxon>
        <taxon>Pentapetalae</taxon>
        <taxon>rosids</taxon>
        <taxon>fabids</taxon>
        <taxon>Fabales</taxon>
        <taxon>Fabaceae</taxon>
        <taxon>Papilionoideae</taxon>
        <taxon>50 kb inversion clade</taxon>
        <taxon>NPAAA clade</taxon>
        <taxon>Hologalegina</taxon>
        <taxon>IRL clade</taxon>
        <taxon>Trifolieae</taxon>
        <taxon>Trifolium</taxon>
    </lineage>
</organism>
<comment type="caution">
    <text evidence="2">The sequence shown here is derived from an EMBL/GenBank/DDBJ whole genome shotgun (WGS) entry which is preliminary data.</text>
</comment>
<dbReference type="Proteomes" id="UP000265520">
    <property type="component" value="Unassembled WGS sequence"/>
</dbReference>
<dbReference type="AlphaFoldDB" id="A0A392VSJ0"/>
<evidence type="ECO:0000256" key="1">
    <source>
        <dbReference type="SAM" id="MobiDB-lite"/>
    </source>
</evidence>
<protein>
    <submittedName>
        <fullName evidence="2">Uncharacterized protein</fullName>
    </submittedName>
</protein>
<keyword evidence="3" id="KW-1185">Reference proteome</keyword>
<evidence type="ECO:0000313" key="3">
    <source>
        <dbReference type="Proteomes" id="UP000265520"/>
    </source>
</evidence>
<feature type="non-terminal residue" evidence="2">
    <location>
        <position position="21"/>
    </location>
</feature>
<proteinExistence type="predicted"/>
<evidence type="ECO:0000313" key="2">
    <source>
        <dbReference type="EMBL" id="MCI91246.1"/>
    </source>
</evidence>
<name>A0A392VSJ0_9FABA</name>
<sequence length="21" mass="2373">MPPRTAPQDNTDSVFFVHPSE</sequence>
<accession>A0A392VSJ0</accession>